<gene>
    <name evidence="3" type="ORF">F2Y51_13820</name>
    <name evidence="2" type="ORF">F2Y58_14755</name>
</gene>
<protein>
    <submittedName>
        <fullName evidence="2">Uncharacterized protein</fullName>
    </submittedName>
</protein>
<evidence type="ECO:0000313" key="3">
    <source>
        <dbReference type="EMBL" id="KAA5404125.1"/>
    </source>
</evidence>
<evidence type="ECO:0000313" key="2">
    <source>
        <dbReference type="EMBL" id="KAA5396764.1"/>
    </source>
</evidence>
<evidence type="ECO:0000313" key="4">
    <source>
        <dbReference type="Proteomes" id="UP000441162"/>
    </source>
</evidence>
<dbReference type="RefSeq" id="WP_022040908.1">
    <property type="nucleotide sequence ID" value="NZ_JADNBX010000001.1"/>
</dbReference>
<keyword evidence="1" id="KW-1133">Transmembrane helix</keyword>
<evidence type="ECO:0000313" key="5">
    <source>
        <dbReference type="Proteomes" id="UP000481616"/>
    </source>
</evidence>
<reference evidence="4 5" key="1">
    <citation type="journal article" date="2019" name="Nat. Med.">
        <title>A library of human gut bacterial isolates paired with longitudinal multiomics data enables mechanistic microbiome research.</title>
        <authorList>
            <person name="Poyet M."/>
            <person name="Groussin M."/>
            <person name="Gibbons S.M."/>
            <person name="Avila-Pacheco J."/>
            <person name="Jiang X."/>
            <person name="Kearney S.M."/>
            <person name="Perrotta A.R."/>
            <person name="Berdy B."/>
            <person name="Zhao S."/>
            <person name="Lieberman T.D."/>
            <person name="Swanson P.K."/>
            <person name="Smith M."/>
            <person name="Roesemann S."/>
            <person name="Alexander J.E."/>
            <person name="Rich S.A."/>
            <person name="Livny J."/>
            <person name="Vlamakis H."/>
            <person name="Clish C."/>
            <person name="Bullock K."/>
            <person name="Deik A."/>
            <person name="Scott J."/>
            <person name="Pierce K.A."/>
            <person name="Xavier R.J."/>
            <person name="Alm E.J."/>
        </authorList>
    </citation>
    <scope>NUCLEOTIDE SEQUENCE [LARGE SCALE GENOMIC DNA]</scope>
    <source>
        <strain evidence="2 5">BIOML-A1</strain>
        <strain evidence="3 4">BIOML-A4</strain>
    </source>
</reference>
<comment type="caution">
    <text evidence="2">The sequence shown here is derived from an EMBL/GenBank/DDBJ whole genome shotgun (WGS) entry which is preliminary data.</text>
</comment>
<dbReference type="AlphaFoldDB" id="A0A4Q5HP82"/>
<accession>A0A4Q5HP82</accession>
<dbReference type="Proteomes" id="UP000441162">
    <property type="component" value="Unassembled WGS sequence"/>
</dbReference>
<proteinExistence type="predicted"/>
<keyword evidence="1" id="KW-0812">Transmembrane</keyword>
<organism evidence="2 5">
    <name type="scientific">Phocaeicola dorei</name>
    <dbReference type="NCBI Taxonomy" id="357276"/>
    <lineage>
        <taxon>Bacteria</taxon>
        <taxon>Pseudomonadati</taxon>
        <taxon>Bacteroidota</taxon>
        <taxon>Bacteroidia</taxon>
        <taxon>Bacteroidales</taxon>
        <taxon>Bacteroidaceae</taxon>
        <taxon>Phocaeicola</taxon>
    </lineage>
</organism>
<feature type="transmembrane region" description="Helical" evidence="1">
    <location>
        <begin position="6"/>
        <end position="24"/>
    </location>
</feature>
<keyword evidence="1" id="KW-0472">Membrane</keyword>
<dbReference type="EMBL" id="VVYY01000012">
    <property type="protein sequence ID" value="KAA5396764.1"/>
    <property type="molecule type" value="Genomic_DNA"/>
</dbReference>
<evidence type="ECO:0000256" key="1">
    <source>
        <dbReference type="SAM" id="Phobius"/>
    </source>
</evidence>
<dbReference type="EMBL" id="VVZA01000011">
    <property type="protein sequence ID" value="KAA5404125.1"/>
    <property type="molecule type" value="Genomic_DNA"/>
</dbReference>
<name>A0A4Q5HP82_9BACT</name>
<dbReference type="Proteomes" id="UP000481616">
    <property type="component" value="Unassembled WGS sequence"/>
</dbReference>
<sequence>MKSYFIFAIILTAIYVVYYAANIARDLYRKRSQGRTDEEVFEIDPDNGQDSVAVTESETGFNVGTEKYETAFDNSGTSIQDGAADTDKESAEERFARMKAEAEAKMEDSTPYLSEAFTADDMYKAIVSGGRLENRPAMAWKPMDKI</sequence>